<dbReference type="OrthoDB" id="10012975at2"/>
<proteinExistence type="predicted"/>
<accession>A0A1W7ABP1</accession>
<keyword evidence="2" id="KW-1185">Reference proteome</keyword>
<organism evidence="1 2">
    <name type="scientific">Macrococcoides canis</name>
    <dbReference type="NCBI Taxonomy" id="1855823"/>
    <lineage>
        <taxon>Bacteria</taxon>
        <taxon>Bacillati</taxon>
        <taxon>Bacillota</taxon>
        <taxon>Bacilli</taxon>
        <taxon>Bacillales</taxon>
        <taxon>Staphylococcaceae</taxon>
        <taxon>Macrococcoides</taxon>
    </lineage>
</organism>
<protein>
    <submittedName>
        <fullName evidence="1">Uncharacterized protein</fullName>
    </submittedName>
</protein>
<dbReference type="STRING" id="1855823.MCCS_13840"/>
<dbReference type="RefSeq" id="WP_086042656.1">
    <property type="nucleotide sequence ID" value="NZ_CBCRZA010000002.1"/>
</dbReference>
<dbReference type="GeneID" id="35295504"/>
<evidence type="ECO:0000313" key="2">
    <source>
        <dbReference type="Proteomes" id="UP000194154"/>
    </source>
</evidence>
<dbReference type="AlphaFoldDB" id="A0A1W7ABP1"/>
<evidence type="ECO:0000313" key="1">
    <source>
        <dbReference type="EMBL" id="ARQ07025.1"/>
    </source>
</evidence>
<dbReference type="EMBL" id="CP021059">
    <property type="protein sequence ID" value="ARQ07025.1"/>
    <property type="molecule type" value="Genomic_DNA"/>
</dbReference>
<name>A0A1W7ABP1_9STAP</name>
<reference evidence="1 2" key="1">
    <citation type="journal article" date="2017" name="Int. J. Syst. Evol. Microbiol.">
        <title>Macrococcus canis sp. nov., a skin bacterium associated with infections in dogs.</title>
        <authorList>
            <person name="Gobeli Brawand S."/>
            <person name="Cotting K."/>
            <person name="Gomez-Sanz E."/>
            <person name="Collaud A."/>
            <person name="Thomann A."/>
            <person name="Brodard I."/>
            <person name="Rodriguez-Campos S."/>
            <person name="Strauss C."/>
            <person name="Perreten V."/>
        </authorList>
    </citation>
    <scope>NUCLEOTIDE SEQUENCE [LARGE SCALE GENOMIC DNA]</scope>
    <source>
        <strain evidence="1 2">KM45013</strain>
    </source>
</reference>
<gene>
    <name evidence="1" type="ORF">MCCS_13840</name>
</gene>
<dbReference type="Proteomes" id="UP000194154">
    <property type="component" value="Chromosome"/>
</dbReference>
<dbReference type="KEGG" id="mcak:MCCS_13840"/>
<sequence>MKLFKDMNWYEQSYEKLRFAGKKIECLKQQKTFDNDDLIMLNLLLTVLKSPMEYAIAAIQESNGVTDQKSYVPFKHNNQKMRNYIRNVKTRLGTDSQEIIDALLELQSNDIYNQFNAMQNNEKHGSINFHDIQHTQHIGFAQIGGLTLSNASFVNNGTKGIFIANEDGEIDLTSNPTYSYNQSLKFNHNNEDVFEFLELIHFRTSKFIEKVHSFLNYHKETPSSDDQETRQADQ</sequence>